<dbReference type="GO" id="GO:0005524">
    <property type="term" value="F:ATP binding"/>
    <property type="evidence" value="ECO:0007669"/>
    <property type="project" value="UniProtKB-UniRule"/>
</dbReference>
<evidence type="ECO:0000256" key="7">
    <source>
        <dbReference type="ARBA" id="ARBA00022741"/>
    </source>
</evidence>
<dbReference type="Pfam" id="PF08245">
    <property type="entry name" value="Mur_ligase_M"/>
    <property type="match status" value="1"/>
</dbReference>
<dbReference type="PANTHER" id="PTHR43445:SF3">
    <property type="entry name" value="UDP-N-ACETYLMURAMATE--L-ALANINE LIGASE"/>
    <property type="match status" value="1"/>
</dbReference>
<organism evidence="19 20">
    <name type="scientific">Candidatus Saganbacteria bacterium CG08_land_8_20_14_0_20_45_16</name>
    <dbReference type="NCBI Taxonomy" id="2014293"/>
    <lineage>
        <taxon>Bacteria</taxon>
        <taxon>Bacillati</taxon>
        <taxon>Saganbacteria</taxon>
    </lineage>
</organism>
<dbReference type="EMBL" id="PEYM01000139">
    <property type="protein sequence ID" value="PIS28315.1"/>
    <property type="molecule type" value="Genomic_DNA"/>
</dbReference>
<dbReference type="GO" id="GO:0008763">
    <property type="term" value="F:UDP-N-acetylmuramate-L-alanine ligase activity"/>
    <property type="evidence" value="ECO:0007669"/>
    <property type="project" value="UniProtKB-UniRule"/>
</dbReference>
<dbReference type="InterPro" id="IPR004101">
    <property type="entry name" value="Mur_ligase_C"/>
</dbReference>
<reference evidence="19 20" key="1">
    <citation type="submission" date="2017-09" db="EMBL/GenBank/DDBJ databases">
        <title>Depth-based differentiation of microbial function through sediment-hosted aquifers and enrichment of novel symbionts in the deep terrestrial subsurface.</title>
        <authorList>
            <person name="Probst A.J."/>
            <person name="Ladd B."/>
            <person name="Jarett J.K."/>
            <person name="Geller-Mcgrath D.E."/>
            <person name="Sieber C.M."/>
            <person name="Emerson J.B."/>
            <person name="Anantharaman K."/>
            <person name="Thomas B.C."/>
            <person name="Malmstrom R."/>
            <person name="Stieglmeier M."/>
            <person name="Klingl A."/>
            <person name="Woyke T."/>
            <person name="Ryan C.M."/>
            <person name="Banfield J.F."/>
        </authorList>
    </citation>
    <scope>NUCLEOTIDE SEQUENCE [LARGE SCALE GENOMIC DNA]</scope>
    <source>
        <strain evidence="19">CG08_land_8_20_14_0_20_45_16</strain>
    </source>
</reference>
<dbReference type="UniPathway" id="UPA00219"/>
<gene>
    <name evidence="14" type="primary">murC</name>
    <name evidence="19" type="ORF">COT42_08515</name>
</gene>
<name>A0A2H0XU79_UNCSA</name>
<evidence type="ECO:0000256" key="14">
    <source>
        <dbReference type="HAMAP-Rule" id="MF_00046"/>
    </source>
</evidence>
<dbReference type="InterPro" id="IPR005758">
    <property type="entry name" value="UDP-N-AcMur_Ala_ligase_MurC"/>
</dbReference>
<dbReference type="GO" id="GO:0005737">
    <property type="term" value="C:cytoplasm"/>
    <property type="evidence" value="ECO:0007669"/>
    <property type="project" value="UniProtKB-SubCell"/>
</dbReference>
<keyword evidence="8 14" id="KW-0067">ATP-binding</keyword>
<dbReference type="InterPro" id="IPR036565">
    <property type="entry name" value="Mur-like_cat_sf"/>
</dbReference>
<evidence type="ECO:0000256" key="1">
    <source>
        <dbReference type="ARBA" id="ARBA00004496"/>
    </source>
</evidence>
<protein>
    <recommendedName>
        <fullName evidence="3 14">UDP-N-acetylmuramate--L-alanine ligase</fullName>
        <ecNumber evidence="3 14">6.3.2.8</ecNumber>
    </recommendedName>
    <alternativeName>
        <fullName evidence="14">UDP-N-acetylmuramoyl-L-alanine synthetase</fullName>
    </alternativeName>
</protein>
<evidence type="ECO:0000256" key="13">
    <source>
        <dbReference type="ARBA" id="ARBA00047833"/>
    </source>
</evidence>
<evidence type="ECO:0000259" key="18">
    <source>
        <dbReference type="Pfam" id="PF08245"/>
    </source>
</evidence>
<dbReference type="PANTHER" id="PTHR43445">
    <property type="entry name" value="UDP-N-ACETYLMURAMATE--L-ALANINE LIGASE-RELATED"/>
    <property type="match status" value="1"/>
</dbReference>
<evidence type="ECO:0000313" key="20">
    <source>
        <dbReference type="Proteomes" id="UP000231343"/>
    </source>
</evidence>
<evidence type="ECO:0000256" key="2">
    <source>
        <dbReference type="ARBA" id="ARBA00004752"/>
    </source>
</evidence>
<evidence type="ECO:0000256" key="3">
    <source>
        <dbReference type="ARBA" id="ARBA00012211"/>
    </source>
</evidence>
<dbReference type="GO" id="GO:0008360">
    <property type="term" value="P:regulation of cell shape"/>
    <property type="evidence" value="ECO:0007669"/>
    <property type="project" value="UniProtKB-KW"/>
</dbReference>
<feature type="domain" description="Mur ligase central" evidence="18">
    <location>
        <begin position="115"/>
        <end position="293"/>
    </location>
</feature>
<keyword evidence="15" id="KW-1133">Transmembrane helix</keyword>
<dbReference type="Gene3D" id="3.90.190.20">
    <property type="entry name" value="Mur ligase, C-terminal domain"/>
    <property type="match status" value="1"/>
</dbReference>
<comment type="similarity">
    <text evidence="14">Belongs to the MurCDEF family.</text>
</comment>
<comment type="caution">
    <text evidence="19">The sequence shown here is derived from an EMBL/GenBank/DDBJ whole genome shotgun (WGS) entry which is preliminary data.</text>
</comment>
<dbReference type="InterPro" id="IPR050061">
    <property type="entry name" value="MurCDEF_pg_biosynth"/>
</dbReference>
<comment type="subcellular location">
    <subcellularLocation>
        <location evidence="1 14">Cytoplasm</location>
    </subcellularLocation>
</comment>
<keyword evidence="4 14" id="KW-0963">Cytoplasm</keyword>
<evidence type="ECO:0000256" key="15">
    <source>
        <dbReference type="SAM" id="Phobius"/>
    </source>
</evidence>
<keyword evidence="10 14" id="KW-0573">Peptidoglycan synthesis</keyword>
<keyword evidence="15" id="KW-0812">Transmembrane</keyword>
<keyword evidence="12 14" id="KW-0961">Cell wall biogenesis/degradation</keyword>
<evidence type="ECO:0000256" key="8">
    <source>
        <dbReference type="ARBA" id="ARBA00022840"/>
    </source>
</evidence>
<proteinExistence type="inferred from homology"/>
<dbReference type="SUPFAM" id="SSF51984">
    <property type="entry name" value="MurCD N-terminal domain"/>
    <property type="match status" value="1"/>
</dbReference>
<keyword evidence="7 14" id="KW-0547">Nucleotide-binding</keyword>
<dbReference type="Pfam" id="PF02875">
    <property type="entry name" value="Mur_ligase_C"/>
    <property type="match status" value="1"/>
</dbReference>
<keyword evidence="11 14" id="KW-0131">Cell cycle</keyword>
<accession>A0A2H0XU79</accession>
<dbReference type="EC" id="6.3.2.8" evidence="3 14"/>
<dbReference type="Gene3D" id="3.40.1190.10">
    <property type="entry name" value="Mur-like, catalytic domain"/>
    <property type="match status" value="1"/>
</dbReference>
<dbReference type="NCBIfam" id="TIGR01082">
    <property type="entry name" value="murC"/>
    <property type="match status" value="1"/>
</dbReference>
<dbReference type="InterPro" id="IPR036615">
    <property type="entry name" value="Mur_ligase_C_dom_sf"/>
</dbReference>
<dbReference type="Proteomes" id="UP000231343">
    <property type="component" value="Unassembled WGS sequence"/>
</dbReference>
<dbReference type="GO" id="GO:0051301">
    <property type="term" value="P:cell division"/>
    <property type="evidence" value="ECO:0007669"/>
    <property type="project" value="UniProtKB-KW"/>
</dbReference>
<dbReference type="SUPFAM" id="SSF53623">
    <property type="entry name" value="MurD-like peptide ligases, catalytic domain"/>
    <property type="match status" value="1"/>
</dbReference>
<dbReference type="HAMAP" id="MF_00046">
    <property type="entry name" value="MurC"/>
    <property type="match status" value="1"/>
</dbReference>
<evidence type="ECO:0000256" key="4">
    <source>
        <dbReference type="ARBA" id="ARBA00022490"/>
    </source>
</evidence>
<sequence length="467" mass="51942">MTTFNMERIKKVHLLGIGGCGMSGLATILHQMGYQVSGTDSREGPNTIRLRDLGVKVFIGHEAEHVRGTDLIVYSSAVSPRNNERREGKAKEIPIIKRAEMLDWILEQNKTKIAVAGTHGKTTTTAMLAKVFDCCQLNPTFLIGCDMDYVEGNARLGSGRFAIAEADESDSSFLFYSPTVAVITNIEPDHMEQFGSIKVLQETFEKFGQRVDATGFIVLDGTNQNNQQLMAKIDRRFITYGLEGDVQYTAKNRHFDQFNSSFNLLRSGEDLGSVHLSVPGWQNVLNSLPVFAIGFEFGLDFVSIASALQTFVGARRRFQTIGEVSNILVIDDYAHHPTEIKATLSTAKLGWKERRIICIFQPHRFTRTALLQKEFGAAFTDADKVIITDIYAASEKPIPGISGKTIVDNIKDKQVEYIPRKELINDYLLSMAQEGDIILTLGAGDIYTVGKELVTRLRMRQDGNKTG</sequence>
<keyword evidence="9 14" id="KW-0133">Cell shape</keyword>
<keyword evidence="6 14" id="KW-0132">Cell division</keyword>
<keyword evidence="15" id="KW-0472">Membrane</keyword>
<feature type="domain" description="Mur ligase N-terminal catalytic" evidence="16">
    <location>
        <begin position="11"/>
        <end position="108"/>
    </location>
</feature>
<evidence type="ECO:0000256" key="10">
    <source>
        <dbReference type="ARBA" id="ARBA00022984"/>
    </source>
</evidence>
<feature type="domain" description="Mur ligase C-terminal" evidence="17">
    <location>
        <begin position="316"/>
        <end position="444"/>
    </location>
</feature>
<evidence type="ECO:0000256" key="6">
    <source>
        <dbReference type="ARBA" id="ARBA00022618"/>
    </source>
</evidence>
<feature type="transmembrane region" description="Helical" evidence="15">
    <location>
        <begin position="12"/>
        <end position="32"/>
    </location>
</feature>
<evidence type="ECO:0000256" key="12">
    <source>
        <dbReference type="ARBA" id="ARBA00023316"/>
    </source>
</evidence>
<evidence type="ECO:0000259" key="16">
    <source>
        <dbReference type="Pfam" id="PF01225"/>
    </source>
</evidence>
<dbReference type="Pfam" id="PF01225">
    <property type="entry name" value="Mur_ligase"/>
    <property type="match status" value="1"/>
</dbReference>
<evidence type="ECO:0000256" key="11">
    <source>
        <dbReference type="ARBA" id="ARBA00023306"/>
    </source>
</evidence>
<dbReference type="GO" id="GO:0071555">
    <property type="term" value="P:cell wall organization"/>
    <property type="evidence" value="ECO:0007669"/>
    <property type="project" value="UniProtKB-KW"/>
</dbReference>
<evidence type="ECO:0000313" key="19">
    <source>
        <dbReference type="EMBL" id="PIS28315.1"/>
    </source>
</evidence>
<dbReference type="SUPFAM" id="SSF53244">
    <property type="entry name" value="MurD-like peptide ligases, peptide-binding domain"/>
    <property type="match status" value="1"/>
</dbReference>
<dbReference type="InterPro" id="IPR000713">
    <property type="entry name" value="Mur_ligase_N"/>
</dbReference>
<comment type="pathway">
    <text evidence="2 14">Cell wall biogenesis; peptidoglycan biosynthesis.</text>
</comment>
<comment type="catalytic activity">
    <reaction evidence="13 14">
        <text>UDP-N-acetyl-alpha-D-muramate + L-alanine + ATP = UDP-N-acetyl-alpha-D-muramoyl-L-alanine + ADP + phosphate + H(+)</text>
        <dbReference type="Rhea" id="RHEA:23372"/>
        <dbReference type="ChEBI" id="CHEBI:15378"/>
        <dbReference type="ChEBI" id="CHEBI:30616"/>
        <dbReference type="ChEBI" id="CHEBI:43474"/>
        <dbReference type="ChEBI" id="CHEBI:57972"/>
        <dbReference type="ChEBI" id="CHEBI:70757"/>
        <dbReference type="ChEBI" id="CHEBI:83898"/>
        <dbReference type="ChEBI" id="CHEBI:456216"/>
        <dbReference type="EC" id="6.3.2.8"/>
    </reaction>
</comment>
<evidence type="ECO:0000256" key="9">
    <source>
        <dbReference type="ARBA" id="ARBA00022960"/>
    </source>
</evidence>
<dbReference type="GO" id="GO:0009252">
    <property type="term" value="P:peptidoglycan biosynthetic process"/>
    <property type="evidence" value="ECO:0007669"/>
    <property type="project" value="UniProtKB-UniRule"/>
</dbReference>
<evidence type="ECO:0000256" key="5">
    <source>
        <dbReference type="ARBA" id="ARBA00022598"/>
    </source>
</evidence>
<dbReference type="Gene3D" id="3.40.50.720">
    <property type="entry name" value="NAD(P)-binding Rossmann-like Domain"/>
    <property type="match status" value="1"/>
</dbReference>
<keyword evidence="5 14" id="KW-0436">Ligase</keyword>
<evidence type="ECO:0000259" key="17">
    <source>
        <dbReference type="Pfam" id="PF02875"/>
    </source>
</evidence>
<dbReference type="InterPro" id="IPR013221">
    <property type="entry name" value="Mur_ligase_cen"/>
</dbReference>
<comment type="function">
    <text evidence="14">Cell wall formation.</text>
</comment>
<feature type="binding site" evidence="14">
    <location>
        <begin position="117"/>
        <end position="123"/>
    </location>
    <ligand>
        <name>ATP</name>
        <dbReference type="ChEBI" id="CHEBI:30616"/>
    </ligand>
</feature>
<dbReference type="AlphaFoldDB" id="A0A2H0XU79"/>